<comment type="caution">
    <text evidence="1">The sequence shown here is derived from an EMBL/GenBank/DDBJ whole genome shotgun (WGS) entry which is preliminary data.</text>
</comment>
<dbReference type="EMBL" id="PTRA01000008">
    <property type="protein sequence ID" value="PQA53795.1"/>
    <property type="molecule type" value="Genomic_DNA"/>
</dbReference>
<protein>
    <submittedName>
        <fullName evidence="1">Uncharacterized protein</fullName>
    </submittedName>
</protein>
<keyword evidence="2" id="KW-1185">Reference proteome</keyword>
<sequence length="60" mass="6691">MKGGISKVKVSYPAPAIGGIKPNNKSFAVKTQKWMVCGTHRYIHGAIRWKALQDFVSFLQ</sequence>
<accession>A0A2S7IFJ6</accession>
<evidence type="ECO:0000313" key="2">
    <source>
        <dbReference type="Proteomes" id="UP000239590"/>
    </source>
</evidence>
<organism evidence="1 2">
    <name type="scientific">Siphonobacter curvatus</name>
    <dbReference type="NCBI Taxonomy" id="2094562"/>
    <lineage>
        <taxon>Bacteria</taxon>
        <taxon>Pseudomonadati</taxon>
        <taxon>Bacteroidota</taxon>
        <taxon>Cytophagia</taxon>
        <taxon>Cytophagales</taxon>
        <taxon>Cytophagaceae</taxon>
        <taxon>Siphonobacter</taxon>
    </lineage>
</organism>
<evidence type="ECO:0000313" key="1">
    <source>
        <dbReference type="EMBL" id="PQA53795.1"/>
    </source>
</evidence>
<reference evidence="2" key="1">
    <citation type="submission" date="2018-02" db="EMBL/GenBank/DDBJ databases">
        <title>Genome sequencing of Solimonas sp. HR-BB.</title>
        <authorList>
            <person name="Lee Y."/>
            <person name="Jeon C.O."/>
        </authorList>
    </citation>
    <scope>NUCLEOTIDE SEQUENCE [LARGE SCALE GENOMIC DNA]</scope>
    <source>
        <strain evidence="2">HR-U</strain>
    </source>
</reference>
<dbReference type="Proteomes" id="UP000239590">
    <property type="component" value="Unassembled WGS sequence"/>
</dbReference>
<proteinExistence type="predicted"/>
<dbReference type="AlphaFoldDB" id="A0A2S7IFJ6"/>
<name>A0A2S7IFJ6_9BACT</name>
<gene>
    <name evidence="1" type="ORF">C5O19_24300</name>
</gene>